<name>A0A1I7UUD2_9PELO</name>
<organism evidence="2 3">
    <name type="scientific">Caenorhabditis tropicalis</name>
    <dbReference type="NCBI Taxonomy" id="1561998"/>
    <lineage>
        <taxon>Eukaryota</taxon>
        <taxon>Metazoa</taxon>
        <taxon>Ecdysozoa</taxon>
        <taxon>Nematoda</taxon>
        <taxon>Chromadorea</taxon>
        <taxon>Rhabditida</taxon>
        <taxon>Rhabditina</taxon>
        <taxon>Rhabditomorpha</taxon>
        <taxon>Rhabditoidea</taxon>
        <taxon>Rhabditidae</taxon>
        <taxon>Peloderinae</taxon>
        <taxon>Caenorhabditis</taxon>
    </lineage>
</organism>
<accession>A0A1I7UUD2</accession>
<feature type="domain" description="DUF1248" evidence="1">
    <location>
        <begin position="84"/>
        <end position="216"/>
    </location>
</feature>
<dbReference type="eggNOG" id="ENOG502TFR3">
    <property type="taxonomic scope" value="Eukaryota"/>
</dbReference>
<dbReference type="SUPFAM" id="SSF55729">
    <property type="entry name" value="Acyl-CoA N-acyltransferases (Nat)"/>
    <property type="match status" value="1"/>
</dbReference>
<protein>
    <submittedName>
        <fullName evidence="3">DUF1248 domain-containing protein</fullName>
    </submittedName>
</protein>
<dbReference type="Pfam" id="PF06852">
    <property type="entry name" value="DUF1248"/>
    <property type="match status" value="2"/>
</dbReference>
<sequence>MHRNHQFIRNLSSKYLHPISSRIEDYDVVINPGSRLFDKFMTEHGSKRFDFKKEDYSTWKSSWGKDYRLGLFLIKGMLASVLKINCFFFSGTEDMVFSFHTIQYKSLGVQPDFRHLGMAWIPERYRGKEILKAVTDYLGREEQMRSQNMLACNVHWSQNFWKQATGKSDISSCTYYISYYEMPEFQIPKIEDDNGIVVKNVNTKTVSDVLKYDRAIFPFNREIWMKSLFLEGIGRVAYDSNGDVIGIGCLSIYPSGECVISPLYANETKVAQIIFRSILEEISTMNVNIWRFQIRSNDQCRESYEWIEPFLKCPLRRSHLSNLCYSIYAPRYFFDFSKVFVNAHPTNGPC</sequence>
<proteinExistence type="predicted"/>
<dbReference type="InterPro" id="IPR016181">
    <property type="entry name" value="Acyl_CoA_acyltransferase"/>
</dbReference>
<dbReference type="AlphaFoldDB" id="A0A1I7UUD2"/>
<dbReference type="PANTHER" id="PTHR21471:SF6">
    <property type="entry name" value="DUF1248 DOMAIN-CONTAINING PROTEIN"/>
    <property type="match status" value="1"/>
</dbReference>
<keyword evidence="2" id="KW-1185">Reference proteome</keyword>
<dbReference type="Gene3D" id="3.40.630.90">
    <property type="match status" value="1"/>
</dbReference>
<feature type="domain" description="DUF1248" evidence="1">
    <location>
        <begin position="24"/>
        <end position="77"/>
    </location>
</feature>
<evidence type="ECO:0000259" key="1">
    <source>
        <dbReference type="Pfam" id="PF06852"/>
    </source>
</evidence>
<evidence type="ECO:0000313" key="2">
    <source>
        <dbReference type="Proteomes" id="UP000095282"/>
    </source>
</evidence>
<dbReference type="WBParaSite" id="Csp11.Scaffold630.g19439.t1">
    <property type="protein sequence ID" value="Csp11.Scaffold630.g19439.t1"/>
    <property type="gene ID" value="Csp11.Scaffold630.g19439"/>
</dbReference>
<dbReference type="Proteomes" id="UP000095282">
    <property type="component" value="Unplaced"/>
</dbReference>
<dbReference type="InterPro" id="IPR009658">
    <property type="entry name" value="DUF1248"/>
</dbReference>
<evidence type="ECO:0000313" key="3">
    <source>
        <dbReference type="WBParaSite" id="Csp11.Scaffold630.g19439.t1"/>
    </source>
</evidence>
<dbReference type="PANTHER" id="PTHR21471">
    <property type="entry name" value="GNAT FAMILY ACETYLTRANSFERASE-RELATED"/>
    <property type="match status" value="1"/>
</dbReference>
<reference evidence="3" key="1">
    <citation type="submission" date="2016-11" db="UniProtKB">
        <authorList>
            <consortium name="WormBaseParasite"/>
        </authorList>
    </citation>
    <scope>IDENTIFICATION</scope>
</reference>